<dbReference type="InterPro" id="IPR027417">
    <property type="entry name" value="P-loop_NTPase"/>
</dbReference>
<organism evidence="1 2">
    <name type="scientific">Actinomyces urogenitalis DSM 15434</name>
    <dbReference type="NCBI Taxonomy" id="525246"/>
    <lineage>
        <taxon>Bacteria</taxon>
        <taxon>Bacillati</taxon>
        <taxon>Actinomycetota</taxon>
        <taxon>Actinomycetes</taxon>
        <taxon>Actinomycetales</taxon>
        <taxon>Actinomycetaceae</taxon>
        <taxon>Actinomyces</taxon>
    </lineage>
</organism>
<dbReference type="Proteomes" id="UP000004778">
    <property type="component" value="Unassembled WGS sequence"/>
</dbReference>
<proteinExistence type="predicted"/>
<protein>
    <submittedName>
        <fullName evidence="1">Uncharacterized protein</fullName>
    </submittedName>
</protein>
<dbReference type="AlphaFoldDB" id="C0W3A9"/>
<gene>
    <name evidence="1" type="ORF">HMPREF0058_0353</name>
</gene>
<name>C0W3A9_9ACTO</name>
<reference evidence="1 2" key="1">
    <citation type="submission" date="2009-01" db="EMBL/GenBank/DDBJ databases">
        <authorList>
            <person name="Qin X."/>
            <person name="Bachman B."/>
            <person name="Battles P."/>
            <person name="Bell A."/>
            <person name="Bess C."/>
            <person name="Bickham C."/>
            <person name="Chaboub L."/>
            <person name="Chen D."/>
            <person name="Coyle M."/>
            <person name="Deiros D.R."/>
            <person name="Dinh H."/>
            <person name="Forbes L."/>
            <person name="Fowler G."/>
            <person name="Francisco L."/>
            <person name="Fu Q."/>
            <person name="Gubbala S."/>
            <person name="Hale W."/>
            <person name="Han Y."/>
            <person name="Hemphill L."/>
            <person name="Highlander S.K."/>
            <person name="Hirani K."/>
            <person name="Hogues M."/>
            <person name="Jackson L."/>
            <person name="Jakkamsetti A."/>
            <person name="Javaid M."/>
            <person name="Jiang H."/>
            <person name="Korchina V."/>
            <person name="Kovar C."/>
            <person name="Lara F."/>
            <person name="Lee S."/>
            <person name="Mata R."/>
            <person name="Mathew T."/>
            <person name="Moen C."/>
            <person name="Morales K."/>
            <person name="Munidasa M."/>
            <person name="Nazareth L."/>
            <person name="Ngo R."/>
            <person name="Nguyen L."/>
            <person name="Okwuonu G."/>
            <person name="Ongeri F."/>
            <person name="Patil S."/>
            <person name="Petrosino J."/>
            <person name="Pham C."/>
            <person name="Pham P."/>
            <person name="Pu L.-L."/>
            <person name="Puazo M."/>
            <person name="Raj R."/>
            <person name="Reid J."/>
            <person name="Rouhana J."/>
            <person name="Saada N."/>
            <person name="Shang Y."/>
            <person name="Simmons D."/>
            <person name="Thornton R."/>
            <person name="Warren J."/>
            <person name="Weissenberger G."/>
            <person name="Zhang J."/>
            <person name="Zhang L."/>
            <person name="Zhou C."/>
            <person name="Zhu D."/>
            <person name="Muzny D."/>
            <person name="Worley K."/>
            <person name="Gibbs R."/>
        </authorList>
    </citation>
    <scope>NUCLEOTIDE SEQUENCE [LARGE SCALE GENOMIC DNA]</scope>
    <source>
        <strain evidence="1 2">DSM 15434</strain>
    </source>
</reference>
<accession>C0W3A9</accession>
<sequence length="58" mass="5916">MSAPALPRDLATLLPDLRSRDGLGPAEGPRVVLVVDGMTGSGKSTLAASLTTELARRG</sequence>
<evidence type="ECO:0000313" key="2">
    <source>
        <dbReference type="Proteomes" id="UP000004778"/>
    </source>
</evidence>
<dbReference type="SUPFAM" id="SSF52540">
    <property type="entry name" value="P-loop containing nucleoside triphosphate hydrolases"/>
    <property type="match status" value="1"/>
</dbReference>
<dbReference type="Gene3D" id="3.40.50.300">
    <property type="entry name" value="P-loop containing nucleotide triphosphate hydrolases"/>
    <property type="match status" value="1"/>
</dbReference>
<feature type="non-terminal residue" evidence="1">
    <location>
        <position position="58"/>
    </location>
</feature>
<dbReference type="EMBL" id="ACFH01000018">
    <property type="protein sequence ID" value="EEH66763.1"/>
    <property type="molecule type" value="Genomic_DNA"/>
</dbReference>
<dbReference type="HOGENOM" id="CLU_3000739_0_0_11"/>
<comment type="caution">
    <text evidence="1">The sequence shown here is derived from an EMBL/GenBank/DDBJ whole genome shotgun (WGS) entry which is preliminary data.</text>
</comment>
<keyword evidence="2" id="KW-1185">Reference proteome</keyword>
<evidence type="ECO:0000313" key="1">
    <source>
        <dbReference type="EMBL" id="EEH66763.1"/>
    </source>
</evidence>